<evidence type="ECO:0000256" key="1">
    <source>
        <dbReference type="SAM" id="MobiDB-lite"/>
    </source>
</evidence>
<dbReference type="OrthoDB" id="9766390at2"/>
<feature type="region of interest" description="Disordered" evidence="1">
    <location>
        <begin position="604"/>
        <end position="636"/>
    </location>
</feature>
<feature type="domain" description="AsmA" evidence="3">
    <location>
        <begin position="277"/>
        <end position="514"/>
    </location>
</feature>
<dbReference type="PANTHER" id="PTHR30441">
    <property type="entry name" value="DUF748 DOMAIN-CONTAINING PROTEIN"/>
    <property type="match status" value="1"/>
</dbReference>
<evidence type="ECO:0000259" key="3">
    <source>
        <dbReference type="Pfam" id="PF05170"/>
    </source>
</evidence>
<keyword evidence="5" id="KW-1185">Reference proteome</keyword>
<dbReference type="InterPro" id="IPR052894">
    <property type="entry name" value="AsmA-related"/>
</dbReference>
<feature type="domain" description="AsmA" evidence="3">
    <location>
        <begin position="3"/>
        <end position="268"/>
    </location>
</feature>
<keyword evidence="2" id="KW-0472">Membrane</keyword>
<gene>
    <name evidence="4" type="ORF">DKK70_03785</name>
</gene>
<feature type="compositionally biased region" description="Polar residues" evidence="1">
    <location>
        <begin position="123"/>
        <end position="140"/>
    </location>
</feature>
<protein>
    <submittedName>
        <fullName evidence="4">Outer membrane assembly protein AsmA</fullName>
    </submittedName>
</protein>
<dbReference type="Pfam" id="PF05170">
    <property type="entry name" value="AsmA"/>
    <property type="match status" value="2"/>
</dbReference>
<dbReference type="Proteomes" id="UP000247932">
    <property type="component" value="Unassembled WGS sequence"/>
</dbReference>
<dbReference type="PANTHER" id="PTHR30441:SF8">
    <property type="entry name" value="DUF748 DOMAIN-CONTAINING PROTEIN"/>
    <property type="match status" value="1"/>
</dbReference>
<evidence type="ECO:0000313" key="4">
    <source>
        <dbReference type="EMBL" id="PXZ08138.1"/>
    </source>
</evidence>
<dbReference type="GO" id="GO:0090313">
    <property type="term" value="P:regulation of protein targeting to membrane"/>
    <property type="evidence" value="ECO:0007669"/>
    <property type="project" value="TreeGrafter"/>
</dbReference>
<dbReference type="RefSeq" id="WP_110432793.1">
    <property type="nucleotide sequence ID" value="NZ_QGLR01000007.1"/>
</dbReference>
<comment type="caution">
    <text evidence="4">The sequence shown here is derived from an EMBL/GenBank/DDBJ whole genome shotgun (WGS) entry which is preliminary data.</text>
</comment>
<feature type="region of interest" description="Disordered" evidence="1">
    <location>
        <begin position="122"/>
        <end position="152"/>
    </location>
</feature>
<keyword evidence="2" id="KW-0812">Transmembrane</keyword>
<feature type="transmembrane region" description="Helical" evidence="2">
    <location>
        <begin position="7"/>
        <end position="27"/>
    </location>
</feature>
<name>A0A2V4EUI2_9GAMM</name>
<sequence length="636" mass="71031">MLKKILVMLFIVILVIVISIVSLIVFVDPNNFRGYISQTVKDKTGYELTIEGDLRWHIWPQVSILTDSVKLSDTGAKKPLITADNMRLDVELMPLFSKNLAIKNVFIKSAIINITDESKGENAKNSTKAITNSSPQQPTTTEDKNEDQKNPSNWKFSLNKFEIADSTVAFQHDRDLINFRNINLLLEKNNEKNLSLVFNGNINKNQQDLFYSLNANIDLSQFPEKAVIDLKKLDYTYNSIANRGNELKGSATGLINYQNSPMQLNSQNLAFSINDNSFTSNINVRFDNKPNVNFQLNANKLDLTPFLQTSEKSTKNTPVQQTSPVVSNVSKINNELSVLNTFDGKAKINIKEIKANKIILNNMNVDVVNQDGIATLKDLSFNFANGQIAATGIANGKQKTPQVKLNTKVNNINLNSFFTQMNMAYDLDGVFNASGVLETNTLSTAKLLQNVKGNANITITNARLNNINIQNIIESAAAKYGNGNINPENQKKYTEFHKITAGAFINQGDIQLNTLNANSETLDVIDGSGKVGMVNHDLDVNLNIKILGGWNSKSDTIAKLQKVTIPLRIYGQFSKLHYQLDIAKILSDVFSDKLQKRLDKLRDKLENNDSKNEDKNNDKSKNKHKALDILGELLKK</sequence>
<dbReference type="InterPro" id="IPR007844">
    <property type="entry name" value="AsmA"/>
</dbReference>
<evidence type="ECO:0000313" key="5">
    <source>
        <dbReference type="Proteomes" id="UP000247932"/>
    </source>
</evidence>
<dbReference type="EMBL" id="QGLR01000007">
    <property type="protein sequence ID" value="PXZ08138.1"/>
    <property type="molecule type" value="Genomic_DNA"/>
</dbReference>
<keyword evidence="2" id="KW-1133">Transmembrane helix</keyword>
<feature type="compositionally biased region" description="Basic and acidic residues" evidence="1">
    <location>
        <begin position="604"/>
        <end position="620"/>
    </location>
</feature>
<dbReference type="AlphaFoldDB" id="A0A2V4EUI2"/>
<proteinExistence type="predicted"/>
<organism evidence="4 5">
    <name type="scientific">Gilliamella apicola</name>
    <dbReference type="NCBI Taxonomy" id="1196095"/>
    <lineage>
        <taxon>Bacteria</taxon>
        <taxon>Pseudomonadati</taxon>
        <taxon>Pseudomonadota</taxon>
        <taxon>Gammaproteobacteria</taxon>
        <taxon>Orbales</taxon>
        <taxon>Orbaceae</taxon>
        <taxon>Gilliamella</taxon>
    </lineage>
</organism>
<evidence type="ECO:0000256" key="2">
    <source>
        <dbReference type="SAM" id="Phobius"/>
    </source>
</evidence>
<accession>A0A2V4EUI2</accession>
<dbReference type="GO" id="GO:0005886">
    <property type="term" value="C:plasma membrane"/>
    <property type="evidence" value="ECO:0007669"/>
    <property type="project" value="TreeGrafter"/>
</dbReference>
<dbReference type="NCBIfam" id="NF008091">
    <property type="entry name" value="PRK10833.1"/>
    <property type="match status" value="1"/>
</dbReference>
<reference evidence="4 5" key="1">
    <citation type="submission" date="2018-05" db="EMBL/GenBank/DDBJ databases">
        <title>Reference genomes for bee gut microbiota database.</title>
        <authorList>
            <person name="Ellegaard K.M."/>
        </authorList>
    </citation>
    <scope>NUCLEOTIDE SEQUENCE [LARGE SCALE GENOMIC DNA]</scope>
    <source>
        <strain evidence="4 5">ESL0182</strain>
    </source>
</reference>